<proteinExistence type="predicted"/>
<organism evidence="1">
    <name type="scientific">marine sediment metagenome</name>
    <dbReference type="NCBI Taxonomy" id="412755"/>
    <lineage>
        <taxon>unclassified sequences</taxon>
        <taxon>metagenomes</taxon>
        <taxon>ecological metagenomes</taxon>
    </lineage>
</organism>
<dbReference type="Pfam" id="PF14281">
    <property type="entry name" value="PDDEXK_4"/>
    <property type="match status" value="1"/>
</dbReference>
<feature type="non-terminal residue" evidence="1">
    <location>
        <position position="275"/>
    </location>
</feature>
<dbReference type="EMBL" id="BARV01020290">
    <property type="protein sequence ID" value="GAI25654.1"/>
    <property type="molecule type" value="Genomic_DNA"/>
</dbReference>
<evidence type="ECO:0000313" key="1">
    <source>
        <dbReference type="EMBL" id="GAI25654.1"/>
    </source>
</evidence>
<sequence length="275" mass="32717">ERDVLEEFIHENAELEQLEEIINEFNIFTALDIVNNEIRHSNFLSWLMNPNESHGLGDYFLISLLKKISFKASSLGIEGLSIFDVDSWSFDDAEILREWKNIDILMKCDDQKLICIIENKIYSREHSKQLRRYKDIIKKEYPDYKRLFVYLTVEGDIPSENEYIPLSYSDVVPLVKHLIDSKKDKLGSEILAFISHYKEMLRRYIMKDSEIQKICRKIYKRHKKALDLIFEYRPDKLLEIYDSLLDIIQKDSELILDDSSKTYVRFIPKNLDFIA</sequence>
<name>X1P413_9ZZZZ</name>
<dbReference type="AlphaFoldDB" id="X1P413"/>
<accession>X1P413</accession>
<feature type="non-terminal residue" evidence="1">
    <location>
        <position position="1"/>
    </location>
</feature>
<comment type="caution">
    <text evidence="1">The sequence shown here is derived from an EMBL/GenBank/DDBJ whole genome shotgun (WGS) entry which is preliminary data.</text>
</comment>
<reference evidence="1" key="1">
    <citation type="journal article" date="2014" name="Front. Microbiol.">
        <title>High frequency of phylogenetically diverse reductive dehalogenase-homologous genes in deep subseafloor sedimentary metagenomes.</title>
        <authorList>
            <person name="Kawai M."/>
            <person name="Futagami T."/>
            <person name="Toyoda A."/>
            <person name="Takaki Y."/>
            <person name="Nishi S."/>
            <person name="Hori S."/>
            <person name="Arai W."/>
            <person name="Tsubouchi T."/>
            <person name="Morono Y."/>
            <person name="Uchiyama I."/>
            <person name="Ito T."/>
            <person name="Fujiyama A."/>
            <person name="Inagaki F."/>
            <person name="Takami H."/>
        </authorList>
    </citation>
    <scope>NUCLEOTIDE SEQUENCE</scope>
    <source>
        <strain evidence="1">Expedition CK06-06</strain>
    </source>
</reference>
<protein>
    <submittedName>
        <fullName evidence="1">Uncharacterized protein</fullName>
    </submittedName>
</protein>
<dbReference type="InterPro" id="IPR029470">
    <property type="entry name" value="PDDEXK_4"/>
</dbReference>
<gene>
    <name evidence="1" type="ORF">S06H3_33900</name>
</gene>